<name>X1GDX1_9ZZZZ</name>
<accession>X1GDX1</accession>
<protein>
    <submittedName>
        <fullName evidence="1">Uncharacterized protein</fullName>
    </submittedName>
</protein>
<feature type="non-terminal residue" evidence="1">
    <location>
        <position position="73"/>
    </location>
</feature>
<sequence>MGAGKSRVPNLRTINAFRGQSLIIDLGKVFEGTLTTWMKRDPKDLIYRSFEIKENRYLFLPKVKTEDYYNSTT</sequence>
<comment type="caution">
    <text evidence="1">The sequence shown here is derived from an EMBL/GenBank/DDBJ whole genome shotgun (WGS) entry which is preliminary data.</text>
</comment>
<dbReference type="EMBL" id="BARU01009903">
    <property type="protein sequence ID" value="GAH42985.1"/>
    <property type="molecule type" value="Genomic_DNA"/>
</dbReference>
<gene>
    <name evidence="1" type="ORF">S03H2_19016</name>
</gene>
<evidence type="ECO:0000313" key="1">
    <source>
        <dbReference type="EMBL" id="GAH42985.1"/>
    </source>
</evidence>
<reference evidence="1" key="1">
    <citation type="journal article" date="2014" name="Front. Microbiol.">
        <title>High frequency of phylogenetically diverse reductive dehalogenase-homologous genes in deep subseafloor sedimentary metagenomes.</title>
        <authorList>
            <person name="Kawai M."/>
            <person name="Futagami T."/>
            <person name="Toyoda A."/>
            <person name="Takaki Y."/>
            <person name="Nishi S."/>
            <person name="Hori S."/>
            <person name="Arai W."/>
            <person name="Tsubouchi T."/>
            <person name="Morono Y."/>
            <person name="Uchiyama I."/>
            <person name="Ito T."/>
            <person name="Fujiyama A."/>
            <person name="Inagaki F."/>
            <person name="Takami H."/>
        </authorList>
    </citation>
    <scope>NUCLEOTIDE SEQUENCE</scope>
    <source>
        <strain evidence="1">Expedition CK06-06</strain>
    </source>
</reference>
<organism evidence="1">
    <name type="scientific">marine sediment metagenome</name>
    <dbReference type="NCBI Taxonomy" id="412755"/>
    <lineage>
        <taxon>unclassified sequences</taxon>
        <taxon>metagenomes</taxon>
        <taxon>ecological metagenomes</taxon>
    </lineage>
</organism>
<proteinExistence type="predicted"/>
<dbReference type="AlphaFoldDB" id="X1GDX1"/>